<reference evidence="1 2" key="1">
    <citation type="submission" date="2018-06" db="EMBL/GenBank/DDBJ databases">
        <authorList>
            <consortium name="Pathogen Informatics"/>
            <person name="Doyle S."/>
        </authorList>
    </citation>
    <scope>NUCLEOTIDE SEQUENCE [LARGE SCALE GENOMIC DNA]</scope>
    <source>
        <strain evidence="1 2">NCTC12112</strain>
    </source>
</reference>
<organism evidence="1 2">
    <name type="scientific">Fusobacterium ulcerans</name>
    <dbReference type="NCBI Taxonomy" id="861"/>
    <lineage>
        <taxon>Bacteria</taxon>
        <taxon>Fusobacteriati</taxon>
        <taxon>Fusobacteriota</taxon>
        <taxon>Fusobacteriia</taxon>
        <taxon>Fusobacteriales</taxon>
        <taxon>Fusobacteriaceae</taxon>
        <taxon>Fusobacterium</taxon>
    </lineage>
</organism>
<dbReference type="KEGG" id="ful:C4N20_00685"/>
<dbReference type="GeneID" id="78453305"/>
<dbReference type="AlphaFoldDB" id="A0AAX2JC54"/>
<proteinExistence type="predicted"/>
<evidence type="ECO:0000313" key="2">
    <source>
        <dbReference type="Proteomes" id="UP000249008"/>
    </source>
</evidence>
<sequence>MIDKEFTEDIYDIEQEPLDLNISTFGKYFPAKSLEKVLGDSLYDNYFSENRIWKDEILLDYIKARIEKIKQQKSLDKEDNIILKLFEVFELMYEAEKNTDEDFTMQYLDLYDEKEILLKLMMMIEKKFKDSLDTALDLIIGQSFSDINEE</sequence>
<name>A0AAX2JC54_9FUSO</name>
<dbReference type="EMBL" id="LS483487">
    <property type="protein sequence ID" value="SQJ06782.1"/>
    <property type="molecule type" value="Genomic_DNA"/>
</dbReference>
<accession>A0AAX2JC54</accession>
<gene>
    <name evidence="1" type="ORF">NCTC12112_02008</name>
</gene>
<dbReference type="Proteomes" id="UP000249008">
    <property type="component" value="Chromosome 1"/>
</dbReference>
<protein>
    <submittedName>
        <fullName evidence="1">Uncharacterized protein</fullName>
    </submittedName>
</protein>
<dbReference type="RefSeq" id="WP_005981923.1">
    <property type="nucleotide sequence ID" value="NZ_BAABXY010000001.1"/>
</dbReference>
<evidence type="ECO:0000313" key="1">
    <source>
        <dbReference type="EMBL" id="SQJ06782.1"/>
    </source>
</evidence>